<feature type="signal peptide" evidence="1">
    <location>
        <begin position="1"/>
        <end position="18"/>
    </location>
</feature>
<keyword evidence="3" id="KW-1185">Reference proteome</keyword>
<dbReference type="AlphaFoldDB" id="A0A7X0ESN0"/>
<evidence type="ECO:0000256" key="1">
    <source>
        <dbReference type="SAM" id="SignalP"/>
    </source>
</evidence>
<feature type="chain" id="PRO_5030618186" evidence="1">
    <location>
        <begin position="19"/>
        <end position="107"/>
    </location>
</feature>
<gene>
    <name evidence="2" type="ORF">HNP49_000190</name>
</gene>
<dbReference type="EMBL" id="JACHLL010000001">
    <property type="protein sequence ID" value="MBB6340040.1"/>
    <property type="molecule type" value="Genomic_DNA"/>
</dbReference>
<dbReference type="Proteomes" id="UP000557193">
    <property type="component" value="Unassembled WGS sequence"/>
</dbReference>
<proteinExistence type="predicted"/>
<comment type="caution">
    <text evidence="2">The sequence shown here is derived from an EMBL/GenBank/DDBJ whole genome shotgun (WGS) entry which is preliminary data.</text>
</comment>
<name>A0A7X0ESN0_9PSED</name>
<reference evidence="2 3" key="1">
    <citation type="submission" date="2020-08" db="EMBL/GenBank/DDBJ databases">
        <title>Functional genomics of gut bacteria from endangered species of beetles.</title>
        <authorList>
            <person name="Carlos-Shanley C."/>
        </authorList>
    </citation>
    <scope>NUCLEOTIDE SEQUENCE [LARGE SCALE GENOMIC DNA]</scope>
    <source>
        <strain evidence="2 3">S00202</strain>
    </source>
</reference>
<sequence length="107" mass="11840">MRTMLFTALSLLASHSLAGVEIRQPYWYVQLACEGYSQCFASSNGSYSANQASARRFDDPGKAQRFVDSFTSSIRDKSPQIVQGFDSKCVNETEARRLQLSGSSCQP</sequence>
<organism evidence="2 3">
    <name type="scientific">Pseudomonas fluvialis</name>
    <dbReference type="NCBI Taxonomy" id="1793966"/>
    <lineage>
        <taxon>Bacteria</taxon>
        <taxon>Pseudomonadati</taxon>
        <taxon>Pseudomonadota</taxon>
        <taxon>Gammaproteobacteria</taxon>
        <taxon>Pseudomonadales</taxon>
        <taxon>Pseudomonadaceae</taxon>
        <taxon>Pseudomonas</taxon>
    </lineage>
</organism>
<protein>
    <submittedName>
        <fullName evidence="2">Uncharacterized protein</fullName>
    </submittedName>
</protein>
<evidence type="ECO:0000313" key="2">
    <source>
        <dbReference type="EMBL" id="MBB6340040.1"/>
    </source>
</evidence>
<dbReference type="RefSeq" id="WP_184679830.1">
    <property type="nucleotide sequence ID" value="NZ_JACHLL010000001.1"/>
</dbReference>
<evidence type="ECO:0000313" key="3">
    <source>
        <dbReference type="Proteomes" id="UP000557193"/>
    </source>
</evidence>
<accession>A0A7X0ESN0</accession>
<keyword evidence="1" id="KW-0732">Signal</keyword>